<name>A0A1H6WB74_9BACT</name>
<dbReference type="PANTHER" id="PTHR22916:SF3">
    <property type="entry name" value="UDP-GLCNAC:BETAGAL BETA-1,3-N-ACETYLGLUCOSAMINYLTRANSFERASE-LIKE PROTEIN 1"/>
    <property type="match status" value="1"/>
</dbReference>
<dbReference type="SUPFAM" id="SSF53448">
    <property type="entry name" value="Nucleotide-diphospho-sugar transferases"/>
    <property type="match status" value="1"/>
</dbReference>
<dbReference type="STRING" id="408657.SAMN04487995_3192"/>
<protein>
    <submittedName>
        <fullName evidence="2">Glycosyl transferase family 2</fullName>
    </submittedName>
</protein>
<dbReference type="InterPro" id="IPR029044">
    <property type="entry name" value="Nucleotide-diphossugar_trans"/>
</dbReference>
<dbReference type="InterPro" id="IPR001173">
    <property type="entry name" value="Glyco_trans_2-like"/>
</dbReference>
<evidence type="ECO:0000313" key="3">
    <source>
        <dbReference type="Proteomes" id="UP000199532"/>
    </source>
</evidence>
<evidence type="ECO:0000259" key="1">
    <source>
        <dbReference type="Pfam" id="PF00535"/>
    </source>
</evidence>
<dbReference type="Proteomes" id="UP000199532">
    <property type="component" value="Unassembled WGS sequence"/>
</dbReference>
<gene>
    <name evidence="2" type="ORF">SAMN04487995_3192</name>
</gene>
<keyword evidence="2" id="KW-0808">Transferase</keyword>
<dbReference type="Pfam" id="PF00535">
    <property type="entry name" value="Glycos_transf_2"/>
    <property type="match status" value="1"/>
</dbReference>
<reference evidence="2 3" key="1">
    <citation type="submission" date="2016-10" db="EMBL/GenBank/DDBJ databases">
        <authorList>
            <person name="de Groot N.N."/>
        </authorList>
    </citation>
    <scope>NUCLEOTIDE SEQUENCE [LARGE SCALE GENOMIC DNA]</scope>
    <source>
        <strain evidence="2 3">DSM 19938</strain>
    </source>
</reference>
<accession>A0A1H6WB74</accession>
<dbReference type="AlphaFoldDB" id="A0A1H6WB74"/>
<dbReference type="EMBL" id="FNXY01000005">
    <property type="protein sequence ID" value="SEJ09585.1"/>
    <property type="molecule type" value="Genomic_DNA"/>
</dbReference>
<dbReference type="RefSeq" id="WP_229209635.1">
    <property type="nucleotide sequence ID" value="NZ_FNXY01000005.1"/>
</dbReference>
<feature type="domain" description="Glycosyltransferase 2-like" evidence="1">
    <location>
        <begin position="5"/>
        <end position="173"/>
    </location>
</feature>
<proteinExistence type="predicted"/>
<dbReference type="PANTHER" id="PTHR22916">
    <property type="entry name" value="GLYCOSYLTRANSFERASE"/>
    <property type="match status" value="1"/>
</dbReference>
<organism evidence="2 3">
    <name type="scientific">Dyadobacter koreensis</name>
    <dbReference type="NCBI Taxonomy" id="408657"/>
    <lineage>
        <taxon>Bacteria</taxon>
        <taxon>Pseudomonadati</taxon>
        <taxon>Bacteroidota</taxon>
        <taxon>Cytophagia</taxon>
        <taxon>Cytophagales</taxon>
        <taxon>Spirosomataceae</taxon>
        <taxon>Dyadobacter</taxon>
    </lineage>
</organism>
<dbReference type="GO" id="GO:0016758">
    <property type="term" value="F:hexosyltransferase activity"/>
    <property type="evidence" value="ECO:0007669"/>
    <property type="project" value="UniProtKB-ARBA"/>
</dbReference>
<evidence type="ECO:0000313" key="2">
    <source>
        <dbReference type="EMBL" id="SEJ09585.1"/>
    </source>
</evidence>
<keyword evidence="3" id="KW-1185">Reference proteome</keyword>
<sequence>MIKVSVCVPTFNHKNYISRMLDGALEQKTTFPFEIVVGDDGSTDGSQEIIRSYQEQYPDIIKAFLHTENQGPFEPREFAGRNNVLQLLKACRGEYVAMCEGDDYWTDPYKLQKQVDFMENNPDFSICHHNMLVTYEDGSKSHPFNKENQAHVSTIDDILQDRWFMATASWLYRNYFLTESFAEWHATAAAGDWALSIQLAAKGKIAYLPEVMGVYRKHSAGLSNVHSHSNKWFLRNRKEMFENVNVWLDKKYDNTILQTIARYEEQLEKLEKIGS</sequence>
<dbReference type="Gene3D" id="3.90.550.10">
    <property type="entry name" value="Spore Coat Polysaccharide Biosynthesis Protein SpsA, Chain A"/>
    <property type="match status" value="1"/>
</dbReference>